<gene>
    <name evidence="2" type="ORF">HOLleu_27303</name>
</gene>
<dbReference type="PROSITE" id="PS51257">
    <property type="entry name" value="PROKAR_LIPOPROTEIN"/>
    <property type="match status" value="1"/>
</dbReference>
<evidence type="ECO:0008006" key="4">
    <source>
        <dbReference type="Google" id="ProtNLM"/>
    </source>
</evidence>
<dbReference type="Proteomes" id="UP001152320">
    <property type="component" value="Chromosome 13"/>
</dbReference>
<feature type="chain" id="PRO_5040305980" description="Ig-like domain-containing protein" evidence="1">
    <location>
        <begin position="23"/>
        <end position="469"/>
    </location>
</feature>
<reference evidence="2" key="1">
    <citation type="submission" date="2021-10" db="EMBL/GenBank/DDBJ databases">
        <title>Tropical sea cucumber genome reveals ecological adaptation and Cuvierian tubules defense mechanism.</title>
        <authorList>
            <person name="Chen T."/>
        </authorList>
    </citation>
    <scope>NUCLEOTIDE SEQUENCE</scope>
    <source>
        <strain evidence="2">Nanhai2018</strain>
        <tissue evidence="2">Muscle</tissue>
    </source>
</reference>
<evidence type="ECO:0000313" key="2">
    <source>
        <dbReference type="EMBL" id="KAJ8030793.1"/>
    </source>
</evidence>
<organism evidence="2 3">
    <name type="scientific">Holothuria leucospilota</name>
    <name type="common">Black long sea cucumber</name>
    <name type="synonym">Mertensiothuria leucospilota</name>
    <dbReference type="NCBI Taxonomy" id="206669"/>
    <lineage>
        <taxon>Eukaryota</taxon>
        <taxon>Metazoa</taxon>
        <taxon>Echinodermata</taxon>
        <taxon>Eleutherozoa</taxon>
        <taxon>Echinozoa</taxon>
        <taxon>Holothuroidea</taxon>
        <taxon>Aspidochirotacea</taxon>
        <taxon>Aspidochirotida</taxon>
        <taxon>Holothuriidae</taxon>
        <taxon>Holothuria</taxon>
    </lineage>
</organism>
<feature type="signal peptide" evidence="1">
    <location>
        <begin position="1"/>
        <end position="22"/>
    </location>
</feature>
<name>A0A9Q1H2N2_HOLLE</name>
<evidence type="ECO:0000256" key="1">
    <source>
        <dbReference type="SAM" id="SignalP"/>
    </source>
</evidence>
<accession>A0A9Q1H2N2</accession>
<dbReference type="AlphaFoldDB" id="A0A9Q1H2N2"/>
<keyword evidence="3" id="KW-1185">Reference proteome</keyword>
<comment type="caution">
    <text evidence="2">The sequence shown here is derived from an EMBL/GenBank/DDBJ whole genome shotgun (WGS) entry which is preliminary data.</text>
</comment>
<keyword evidence="1" id="KW-0732">Signal</keyword>
<proteinExistence type="predicted"/>
<protein>
    <recommendedName>
        <fullName evidence="4">Ig-like domain-containing protein</fullName>
    </recommendedName>
</protein>
<sequence length="469" mass="52891">MDIPRNCVFLTGLTTFVACVVGQREVEINVDGKSVLRTDIRTYTIHRDSYYRHGDDMKSLTVTCNSLVSVLSTLSLFRNNDLLKHSSTYNIDTKVAKVFKYTSENMSSLAGTYICRIDFARRDVNGSLFSYSMESKINIEIQTASSICASSIGYSGYLGENGILYCHPNNIIYFEYSYQGQWRISPGSYEPLGFTISSYYDDFRMKCYHRINNTRQLSENCRSRNFTLYRFLSLELSQSHDIGNFSSIEFICKSKPPRLMYWEIVGEKGNILDLYQSNRSFHVEGNITIKDSVGNTSIRLSGSILTNKNIHTVLCSTYATRARVVASASLRPTDAKELQKLLNMSPSYNQKFEEDLAATPTYGNIFNGIQRQSTEGITKPMPQVTPICAEKGKLRKPSGTKRDLPPSNVQSQIHLTTTNVRSETQSMHTIGHSDIELHDNPVYLPFSIPSTESIHCNDDEGKEGVCANL</sequence>
<evidence type="ECO:0000313" key="3">
    <source>
        <dbReference type="Proteomes" id="UP001152320"/>
    </source>
</evidence>
<dbReference type="EMBL" id="JAIZAY010000013">
    <property type="protein sequence ID" value="KAJ8030793.1"/>
    <property type="molecule type" value="Genomic_DNA"/>
</dbReference>